<reference evidence="11" key="2">
    <citation type="journal article" date="2021" name="PeerJ">
        <title>Extensive microbial diversity within the chicken gut microbiome revealed by metagenomics and culture.</title>
        <authorList>
            <person name="Gilroy R."/>
            <person name="Ravi A."/>
            <person name="Getino M."/>
            <person name="Pursley I."/>
            <person name="Horton D.L."/>
            <person name="Alikhan N.F."/>
            <person name="Baker D."/>
            <person name="Gharbi K."/>
            <person name="Hall N."/>
            <person name="Watson M."/>
            <person name="Adriaenssens E.M."/>
            <person name="Foster-Nyarko E."/>
            <person name="Jarju S."/>
            <person name="Secka A."/>
            <person name="Antonio M."/>
            <person name="Oren A."/>
            <person name="Chaudhuri R.R."/>
            <person name="La Ragione R."/>
            <person name="Hildebrand F."/>
            <person name="Pallen M.J."/>
        </authorList>
    </citation>
    <scope>NUCLEOTIDE SEQUENCE</scope>
    <source>
        <strain evidence="11">10192</strain>
    </source>
</reference>
<feature type="transmembrane region" description="Helical" evidence="9">
    <location>
        <begin position="7"/>
        <end position="24"/>
    </location>
</feature>
<evidence type="ECO:0000256" key="6">
    <source>
        <dbReference type="ARBA" id="ARBA00022801"/>
    </source>
</evidence>
<keyword evidence="7 9" id="KW-1133">Transmembrane helix</keyword>
<evidence type="ECO:0000256" key="8">
    <source>
        <dbReference type="ARBA" id="ARBA00023136"/>
    </source>
</evidence>
<dbReference type="AlphaFoldDB" id="A0A9D9GZK2"/>
<dbReference type="Pfam" id="PF01252">
    <property type="entry name" value="Peptidase_A8"/>
    <property type="match status" value="1"/>
</dbReference>
<feature type="active site" evidence="9">
    <location>
        <position position="133"/>
    </location>
</feature>
<keyword evidence="4 9" id="KW-0812">Transmembrane</keyword>
<comment type="pathway">
    <text evidence="9">Protein modification; lipoprotein biosynthesis (signal peptide cleavage).</text>
</comment>
<keyword evidence="8 9" id="KW-0472">Membrane</keyword>
<dbReference type="PANTHER" id="PTHR33695">
    <property type="entry name" value="LIPOPROTEIN SIGNAL PEPTIDASE"/>
    <property type="match status" value="1"/>
</dbReference>
<dbReference type="GO" id="GO:0005886">
    <property type="term" value="C:plasma membrane"/>
    <property type="evidence" value="ECO:0007669"/>
    <property type="project" value="UniProtKB-SubCell"/>
</dbReference>
<organism evidence="11 12">
    <name type="scientific">Candidatus Scatousia excrementipullorum</name>
    <dbReference type="NCBI Taxonomy" id="2840936"/>
    <lineage>
        <taxon>Bacteria</taxon>
        <taxon>Candidatus Scatousia</taxon>
    </lineage>
</organism>
<dbReference type="PANTHER" id="PTHR33695:SF1">
    <property type="entry name" value="LIPOPROTEIN SIGNAL PEPTIDASE"/>
    <property type="match status" value="1"/>
</dbReference>
<dbReference type="HAMAP" id="MF_00161">
    <property type="entry name" value="LspA"/>
    <property type="match status" value="1"/>
</dbReference>
<feature type="transmembrane region" description="Helical" evidence="9">
    <location>
        <begin position="88"/>
        <end position="106"/>
    </location>
</feature>
<dbReference type="GO" id="GO:0004190">
    <property type="term" value="F:aspartic-type endopeptidase activity"/>
    <property type="evidence" value="ECO:0007669"/>
    <property type="project" value="UniProtKB-UniRule"/>
</dbReference>
<comment type="catalytic activity">
    <reaction evidence="9">
        <text>Release of signal peptides from bacterial membrane prolipoproteins. Hydrolyzes -Xaa-Yaa-Zaa-|-(S,diacylglyceryl)Cys-, in which Xaa is hydrophobic (preferably Leu), and Yaa (Ala or Ser) and Zaa (Gly or Ala) have small, neutral side chains.</text>
        <dbReference type="EC" id="3.4.23.36"/>
    </reaction>
</comment>
<reference evidence="11" key="1">
    <citation type="submission" date="2020-10" db="EMBL/GenBank/DDBJ databases">
        <authorList>
            <person name="Gilroy R."/>
        </authorList>
    </citation>
    <scope>NUCLEOTIDE SEQUENCE</scope>
    <source>
        <strain evidence="11">10192</strain>
    </source>
</reference>
<evidence type="ECO:0000256" key="9">
    <source>
        <dbReference type="HAMAP-Rule" id="MF_00161"/>
    </source>
</evidence>
<proteinExistence type="inferred from homology"/>
<dbReference type="Proteomes" id="UP000823632">
    <property type="component" value="Unassembled WGS sequence"/>
</dbReference>
<feature type="transmembrane region" description="Helical" evidence="9">
    <location>
        <begin position="126"/>
        <end position="149"/>
    </location>
</feature>
<evidence type="ECO:0000256" key="7">
    <source>
        <dbReference type="ARBA" id="ARBA00022989"/>
    </source>
</evidence>
<evidence type="ECO:0000313" key="12">
    <source>
        <dbReference type="Proteomes" id="UP000823632"/>
    </source>
</evidence>
<evidence type="ECO:0000256" key="3">
    <source>
        <dbReference type="ARBA" id="ARBA00022670"/>
    </source>
</evidence>
<keyword evidence="5 9" id="KW-0064">Aspartyl protease</keyword>
<feature type="active site" evidence="9">
    <location>
        <position position="117"/>
    </location>
</feature>
<dbReference type="GO" id="GO:0006508">
    <property type="term" value="P:proteolysis"/>
    <property type="evidence" value="ECO:0007669"/>
    <property type="project" value="UniProtKB-KW"/>
</dbReference>
<comment type="subcellular location">
    <subcellularLocation>
        <location evidence="9">Cell membrane</location>
        <topology evidence="9">Multi-pass membrane protein</topology>
    </subcellularLocation>
</comment>
<evidence type="ECO:0000256" key="4">
    <source>
        <dbReference type="ARBA" id="ARBA00022692"/>
    </source>
</evidence>
<evidence type="ECO:0000256" key="5">
    <source>
        <dbReference type="ARBA" id="ARBA00022750"/>
    </source>
</evidence>
<keyword evidence="2 9" id="KW-1003">Cell membrane</keyword>
<comment type="caution">
    <text evidence="11">The sequence shown here is derived from an EMBL/GenBank/DDBJ whole genome shotgun (WGS) entry which is preliminary data.</text>
</comment>
<evidence type="ECO:0000256" key="1">
    <source>
        <dbReference type="ARBA" id="ARBA00006139"/>
    </source>
</evidence>
<comment type="function">
    <text evidence="9">This protein specifically catalyzes the removal of signal peptides from prolipoproteins.</text>
</comment>
<feature type="transmembrane region" description="Helical" evidence="9">
    <location>
        <begin position="64"/>
        <end position="81"/>
    </location>
</feature>
<keyword evidence="3 9" id="KW-0645">Protease</keyword>
<dbReference type="EC" id="3.4.23.36" evidence="9"/>
<evidence type="ECO:0000256" key="2">
    <source>
        <dbReference type="ARBA" id="ARBA00022475"/>
    </source>
</evidence>
<dbReference type="EMBL" id="JADIND010000033">
    <property type="protein sequence ID" value="MBO8430042.1"/>
    <property type="molecule type" value="Genomic_DNA"/>
</dbReference>
<comment type="similarity">
    <text evidence="1 9 10">Belongs to the peptidase A8 family.</text>
</comment>
<dbReference type="PRINTS" id="PR00781">
    <property type="entry name" value="LIPOSIGPTASE"/>
</dbReference>
<dbReference type="InterPro" id="IPR001872">
    <property type="entry name" value="Peptidase_A8"/>
</dbReference>
<gene>
    <name evidence="9" type="primary">lspA</name>
    <name evidence="11" type="ORF">IAC76_01510</name>
</gene>
<sequence>MEKLSKIVYFIVCFVFFLISDLYLSNQIIRSISDGLTLSNPVFRLNFVKNTGAAFSLLPNAREFLIILSVVAITLFFVYVYNHIKSISLKTVFTISFLCAGIAGNLHERIVYGYVRDFFEITCFNFPVFNISDIMISIGVLFLIVLILAKKTA</sequence>
<keyword evidence="6 9" id="KW-0378">Hydrolase</keyword>
<protein>
    <recommendedName>
        <fullName evidence="9">Lipoprotein signal peptidase</fullName>
        <ecNumber evidence="9">3.4.23.36</ecNumber>
    </recommendedName>
    <alternativeName>
        <fullName evidence="9">Prolipoprotein signal peptidase</fullName>
    </alternativeName>
    <alternativeName>
        <fullName evidence="9">Signal peptidase II</fullName>
        <shortName evidence="9">SPase II</shortName>
    </alternativeName>
</protein>
<evidence type="ECO:0000256" key="10">
    <source>
        <dbReference type="RuleBase" id="RU004181"/>
    </source>
</evidence>
<evidence type="ECO:0000313" key="11">
    <source>
        <dbReference type="EMBL" id="MBO8430042.1"/>
    </source>
</evidence>
<accession>A0A9D9GZK2</accession>
<name>A0A9D9GZK2_9BACT</name>